<dbReference type="InterPro" id="IPR018707">
    <property type="entry name" value="LpxR"/>
</dbReference>
<evidence type="ECO:0008006" key="4">
    <source>
        <dbReference type="Google" id="ProtNLM"/>
    </source>
</evidence>
<accession>A0A1I3VWH2</accession>
<evidence type="ECO:0000313" key="2">
    <source>
        <dbReference type="EMBL" id="SFJ99724.1"/>
    </source>
</evidence>
<keyword evidence="1" id="KW-0732">Signal</keyword>
<feature type="signal peptide" evidence="1">
    <location>
        <begin position="1"/>
        <end position="37"/>
    </location>
</feature>
<evidence type="ECO:0000256" key="1">
    <source>
        <dbReference type="SAM" id="SignalP"/>
    </source>
</evidence>
<feature type="chain" id="PRO_5011441638" description="Lipid A deacylase LpxR family protein" evidence="1">
    <location>
        <begin position="38"/>
        <end position="345"/>
    </location>
</feature>
<protein>
    <recommendedName>
        <fullName evidence="4">Lipid A deacylase LpxR family protein</fullName>
    </recommendedName>
</protein>
<dbReference type="RefSeq" id="WP_227663614.1">
    <property type="nucleotide sequence ID" value="NZ_BMYN01000009.1"/>
</dbReference>
<sequence>MASSLSTQTTFDCMPRSSLFATIVFLAFTHNSAPASADVINFSWDNDLFLGSDQGYTNGGRISYLNTPSEGPERESSGFAAAVRDHLAFLPGIDDESNQHATSFSLRQLIVTPKNISNPEPQYDDLPYAGYLSLSSSLWSWRADQITGAGLHLGVVGPESGAEATQKWVHKVTGSERPRGWEYQLGTDVVGGVQAIHGRKLLQLGSKGEVEQQVSAIGSAMLSTFQTSVQTGLIWRIGHNLPMNFAPDYAGSSTSIALPGSFSNTESSWSVFIGAGVEYTPYSYIEEHAAPYRFDNDPIISQIGVGGTWQWNNLQAALTLRTTTGAGDQHKDNFSFGTLSLSWTL</sequence>
<gene>
    <name evidence="2" type="ORF">SAMN05216429_108205</name>
</gene>
<keyword evidence="3" id="KW-1185">Reference proteome</keyword>
<dbReference type="Proteomes" id="UP000199445">
    <property type="component" value="Unassembled WGS sequence"/>
</dbReference>
<dbReference type="InterPro" id="IPR037107">
    <property type="entry name" value="Put_OMP_sf"/>
</dbReference>
<organism evidence="2 3">
    <name type="scientific">Marinobacter persicus</name>
    <dbReference type="NCBI Taxonomy" id="930118"/>
    <lineage>
        <taxon>Bacteria</taxon>
        <taxon>Pseudomonadati</taxon>
        <taxon>Pseudomonadota</taxon>
        <taxon>Gammaproteobacteria</taxon>
        <taxon>Pseudomonadales</taxon>
        <taxon>Marinobacteraceae</taxon>
        <taxon>Marinobacter</taxon>
    </lineage>
</organism>
<proteinExistence type="predicted"/>
<dbReference type="EMBL" id="FOSC01000008">
    <property type="protein sequence ID" value="SFJ99724.1"/>
    <property type="molecule type" value="Genomic_DNA"/>
</dbReference>
<dbReference type="AlphaFoldDB" id="A0A1I3VWH2"/>
<dbReference type="Gene3D" id="2.40.128.140">
    <property type="entry name" value="Outer membrane protein"/>
    <property type="match status" value="1"/>
</dbReference>
<evidence type="ECO:0000313" key="3">
    <source>
        <dbReference type="Proteomes" id="UP000199445"/>
    </source>
</evidence>
<name>A0A1I3VWH2_9GAMM</name>
<reference evidence="2 3" key="1">
    <citation type="submission" date="2016-10" db="EMBL/GenBank/DDBJ databases">
        <authorList>
            <person name="de Groot N.N."/>
        </authorList>
    </citation>
    <scope>NUCLEOTIDE SEQUENCE [LARGE SCALE GENOMIC DNA]</scope>
    <source>
        <strain evidence="2 3">IBRC-M 10445</strain>
    </source>
</reference>
<dbReference type="Pfam" id="PF09982">
    <property type="entry name" value="LpxR"/>
    <property type="match status" value="1"/>
</dbReference>